<evidence type="ECO:0000256" key="1">
    <source>
        <dbReference type="ARBA" id="ARBA00004127"/>
    </source>
</evidence>
<proteinExistence type="predicted"/>
<accession>A0A1B0GI25</accession>
<keyword evidence="3 5" id="KW-1133">Transmembrane helix</keyword>
<feature type="transmembrane region" description="Helical" evidence="5">
    <location>
        <begin position="24"/>
        <end position="49"/>
    </location>
</feature>
<keyword evidence="8" id="KW-1185">Reference proteome</keyword>
<name>A0A1B0GI25_LUTLO</name>
<evidence type="ECO:0000256" key="4">
    <source>
        <dbReference type="ARBA" id="ARBA00023136"/>
    </source>
</evidence>
<evidence type="ECO:0000313" key="8">
    <source>
        <dbReference type="Proteomes" id="UP000092461"/>
    </source>
</evidence>
<dbReference type="VEuPathDB" id="VectorBase:LLONM1_010978"/>
<dbReference type="AlphaFoldDB" id="A0A1B0GI25"/>
<dbReference type="VEuPathDB" id="VectorBase:LLOJ003510"/>
<evidence type="ECO:0000313" key="7">
    <source>
        <dbReference type="EnsemblMetazoa" id="LLOJ003510-PA"/>
    </source>
</evidence>
<dbReference type="GO" id="GO:0005765">
    <property type="term" value="C:lysosomal membrane"/>
    <property type="evidence" value="ECO:0007669"/>
    <property type="project" value="TreeGrafter"/>
</dbReference>
<dbReference type="Proteomes" id="UP000092461">
    <property type="component" value="Unassembled WGS sequence"/>
</dbReference>
<dbReference type="EMBL" id="GITU01005453">
    <property type="protein sequence ID" value="MBC1174156.1"/>
    <property type="molecule type" value="Transcribed_RNA"/>
</dbReference>
<organism evidence="7 8">
    <name type="scientific">Lutzomyia longipalpis</name>
    <name type="common">Sand fly</name>
    <dbReference type="NCBI Taxonomy" id="7200"/>
    <lineage>
        <taxon>Eukaryota</taxon>
        <taxon>Metazoa</taxon>
        <taxon>Ecdysozoa</taxon>
        <taxon>Arthropoda</taxon>
        <taxon>Hexapoda</taxon>
        <taxon>Insecta</taxon>
        <taxon>Pterygota</taxon>
        <taxon>Neoptera</taxon>
        <taxon>Endopterygota</taxon>
        <taxon>Diptera</taxon>
        <taxon>Nematocera</taxon>
        <taxon>Psychodoidea</taxon>
        <taxon>Psychodidae</taxon>
        <taxon>Lutzomyia</taxon>
        <taxon>Lutzomyia</taxon>
    </lineage>
</organism>
<evidence type="ECO:0000313" key="6">
    <source>
        <dbReference type="EMBL" id="MBC1174156.1"/>
    </source>
</evidence>
<dbReference type="Pfam" id="PF15860">
    <property type="entry name" value="DUF4728"/>
    <property type="match status" value="1"/>
</dbReference>
<reference evidence="6" key="2">
    <citation type="journal article" date="2020" name="BMC">
        <title>Leishmania infection induces a limited differential gene expression in the sand fly midgut.</title>
        <authorList>
            <person name="Coutinho-Abreu I.V."/>
            <person name="Serafim T.D."/>
            <person name="Meneses C."/>
            <person name="Kamhawi S."/>
            <person name="Oliveira F."/>
            <person name="Valenzuela J.G."/>
        </authorList>
    </citation>
    <scope>NUCLEOTIDE SEQUENCE</scope>
    <source>
        <strain evidence="6">Jacobina</strain>
        <tissue evidence="6">Midgut</tissue>
    </source>
</reference>
<evidence type="ECO:0000256" key="3">
    <source>
        <dbReference type="ARBA" id="ARBA00022989"/>
    </source>
</evidence>
<sequence>MHFRDLKMLQPKFPKKLLCFEMKIGAIVTGWFHLLLSILGIIFTLIILFNHELYLKTLKSFAEAYNETSFVMMEDQEGDKDVMELALKLTLGFYLFISIVNFVAATLLIHGTMKENHLFLLPWLTSEVLGMFIMLCAMFVSCPYLIVVIIARVYIWYCIWAFYRDLKRNKNTSGYPIEAPSAAYGSDGLHTTKPPSYGDVVTFK</sequence>
<feature type="transmembrane region" description="Helical" evidence="5">
    <location>
        <begin position="118"/>
        <end position="140"/>
    </location>
</feature>
<keyword evidence="4 5" id="KW-0472">Membrane</keyword>
<dbReference type="EnsemblMetazoa" id="LLOJ003510-RA">
    <property type="protein sequence ID" value="LLOJ003510-PA"/>
    <property type="gene ID" value="LLOJ003510"/>
</dbReference>
<reference evidence="7" key="3">
    <citation type="submission" date="2020-05" db="UniProtKB">
        <authorList>
            <consortium name="EnsemblMetazoa"/>
        </authorList>
    </citation>
    <scope>IDENTIFICATION</scope>
    <source>
        <strain evidence="7">Jacobina</strain>
    </source>
</reference>
<protein>
    <submittedName>
        <fullName evidence="6">Putative membrane protein</fullName>
    </submittedName>
</protein>
<dbReference type="GO" id="GO:0012505">
    <property type="term" value="C:endomembrane system"/>
    <property type="evidence" value="ECO:0007669"/>
    <property type="project" value="UniProtKB-SubCell"/>
</dbReference>
<dbReference type="PANTHER" id="PTHR12479:SF10">
    <property type="entry name" value="LYSOSOMAL-ASSOCIATED TRANSMEMBRANE PROTEIN"/>
    <property type="match status" value="1"/>
</dbReference>
<keyword evidence="2 5" id="KW-0812">Transmembrane</keyword>
<reference evidence="8" key="1">
    <citation type="submission" date="2012-05" db="EMBL/GenBank/DDBJ databases">
        <title>Whole Genome Assembly of Lutzomyia longipalpis.</title>
        <authorList>
            <person name="Richards S."/>
            <person name="Qu C."/>
            <person name="Dillon R."/>
            <person name="Worley K."/>
            <person name="Scherer S."/>
            <person name="Batterton M."/>
            <person name="Taylor A."/>
            <person name="Hawes A."/>
            <person name="Hernandez B."/>
            <person name="Kovar C."/>
            <person name="Mandapat C."/>
            <person name="Pham C."/>
            <person name="Qu C."/>
            <person name="Jing C."/>
            <person name="Bess C."/>
            <person name="Bandaranaike D."/>
            <person name="Ngo D."/>
            <person name="Ongeri F."/>
            <person name="Arias F."/>
            <person name="Lara F."/>
            <person name="Weissenberger G."/>
            <person name="Kamau G."/>
            <person name="Han H."/>
            <person name="Shen H."/>
            <person name="Dinh H."/>
            <person name="Khalil I."/>
            <person name="Jones J."/>
            <person name="Shafer J."/>
            <person name="Jayaseelan J."/>
            <person name="Quiroz J."/>
            <person name="Blankenburg K."/>
            <person name="Nguyen L."/>
            <person name="Jackson L."/>
            <person name="Francisco L."/>
            <person name="Tang L.-Y."/>
            <person name="Pu L.-L."/>
            <person name="Perales L."/>
            <person name="Lorensuhewa L."/>
            <person name="Munidasa M."/>
            <person name="Coyle M."/>
            <person name="Taylor M."/>
            <person name="Puazo M."/>
            <person name="Firestine M."/>
            <person name="Scheel M."/>
            <person name="Javaid M."/>
            <person name="Wang M."/>
            <person name="Li M."/>
            <person name="Tabassum N."/>
            <person name="Saada N."/>
            <person name="Osuji N."/>
            <person name="Aqrawi P."/>
            <person name="Fu Q."/>
            <person name="Thornton R."/>
            <person name="Raj R."/>
            <person name="Goodspeed R."/>
            <person name="Mata R."/>
            <person name="Najjar R."/>
            <person name="Gubbala S."/>
            <person name="Lee S."/>
            <person name="Denson S."/>
            <person name="Patil S."/>
            <person name="Macmil S."/>
            <person name="Qi S."/>
            <person name="Matskevitch T."/>
            <person name="Palculict T."/>
            <person name="Mathew T."/>
            <person name="Vee V."/>
            <person name="Velamala V."/>
            <person name="Korchina V."/>
            <person name="Cai W."/>
            <person name="Liu W."/>
            <person name="Dai W."/>
            <person name="Zou X."/>
            <person name="Zhu Y."/>
            <person name="Zhang Y."/>
            <person name="Wu Y.-Q."/>
            <person name="Xin Y."/>
            <person name="Nazarath L."/>
            <person name="Kovar C."/>
            <person name="Han Y."/>
            <person name="Muzny D."/>
            <person name="Gibbs R."/>
        </authorList>
    </citation>
    <scope>NUCLEOTIDE SEQUENCE [LARGE SCALE GENOMIC DNA]</scope>
    <source>
        <strain evidence="8">Jacobina</strain>
    </source>
</reference>
<dbReference type="InterPro" id="IPR031720">
    <property type="entry name" value="DUF4728"/>
</dbReference>
<comment type="subcellular location">
    <subcellularLocation>
        <location evidence="1">Endomembrane system</location>
        <topology evidence="1">Multi-pass membrane protein</topology>
    </subcellularLocation>
</comment>
<dbReference type="EMBL" id="AJWK01011189">
    <property type="status" value="NOT_ANNOTATED_CDS"/>
    <property type="molecule type" value="Genomic_DNA"/>
</dbReference>
<feature type="transmembrane region" description="Helical" evidence="5">
    <location>
        <begin position="91"/>
        <end position="111"/>
    </location>
</feature>
<dbReference type="PANTHER" id="PTHR12479">
    <property type="entry name" value="LYSOSOMAL-ASSOCIATED TRANSMEMBRANE PROTEIN"/>
    <property type="match status" value="1"/>
</dbReference>
<evidence type="ECO:0000256" key="2">
    <source>
        <dbReference type="ARBA" id="ARBA00022692"/>
    </source>
</evidence>
<dbReference type="InterPro" id="IPR051115">
    <property type="entry name" value="LAPTM_transporter"/>
</dbReference>
<evidence type="ECO:0000256" key="5">
    <source>
        <dbReference type="SAM" id="Phobius"/>
    </source>
</evidence>